<evidence type="ECO:0000313" key="4">
    <source>
        <dbReference type="Proteomes" id="UP000252995"/>
    </source>
</evidence>
<feature type="compositionally biased region" description="Basic and acidic residues" evidence="1">
    <location>
        <begin position="212"/>
        <end position="222"/>
    </location>
</feature>
<evidence type="ECO:0000313" key="3">
    <source>
        <dbReference type="EMBL" id="RBP31175.1"/>
    </source>
</evidence>
<dbReference type="Pfam" id="PF01872">
    <property type="entry name" value="RibD_C"/>
    <property type="match status" value="1"/>
</dbReference>
<dbReference type="PANTHER" id="PTHR38011">
    <property type="entry name" value="DIHYDROFOLATE REDUCTASE FAMILY PROTEIN (AFU_ORTHOLOGUE AFUA_8G06820)"/>
    <property type="match status" value="1"/>
</dbReference>
<dbReference type="RefSeq" id="WP_113862337.1">
    <property type="nucleotide sequence ID" value="NZ_QNRO01000006.1"/>
</dbReference>
<dbReference type="OrthoDB" id="7342392at2"/>
<dbReference type="Gene3D" id="3.40.430.10">
    <property type="entry name" value="Dihydrofolate Reductase, subunit A"/>
    <property type="match status" value="1"/>
</dbReference>
<comment type="caution">
    <text evidence="3">The sequence shown here is derived from an EMBL/GenBank/DDBJ whole genome shotgun (WGS) entry which is preliminary data.</text>
</comment>
<organism evidence="3 4">
    <name type="scientific">Marinobacter pelagius</name>
    <dbReference type="NCBI Taxonomy" id="379482"/>
    <lineage>
        <taxon>Bacteria</taxon>
        <taxon>Pseudomonadati</taxon>
        <taxon>Pseudomonadota</taxon>
        <taxon>Gammaproteobacteria</taxon>
        <taxon>Pseudomonadales</taxon>
        <taxon>Marinobacteraceae</taxon>
        <taxon>Marinobacter</taxon>
    </lineage>
</organism>
<protein>
    <submittedName>
        <fullName evidence="3">Dihydrofolate reductase</fullName>
    </submittedName>
</protein>
<dbReference type="InterPro" id="IPR050765">
    <property type="entry name" value="Riboflavin_Biosynth_HTPR"/>
</dbReference>
<dbReference type="PANTHER" id="PTHR38011:SF2">
    <property type="entry name" value="BIFUNCTIONAL DEAMINASE-REDUCTASE DOMAIN PROTEIN"/>
    <property type="match status" value="1"/>
</dbReference>
<accession>A0A366GVR1</accession>
<dbReference type="Proteomes" id="UP000252995">
    <property type="component" value="Unassembled WGS sequence"/>
</dbReference>
<dbReference type="GO" id="GO:0008703">
    <property type="term" value="F:5-amino-6-(5-phosphoribosylamino)uracil reductase activity"/>
    <property type="evidence" value="ECO:0007669"/>
    <property type="project" value="InterPro"/>
</dbReference>
<dbReference type="GO" id="GO:0009231">
    <property type="term" value="P:riboflavin biosynthetic process"/>
    <property type="evidence" value="ECO:0007669"/>
    <property type="project" value="InterPro"/>
</dbReference>
<dbReference type="AlphaFoldDB" id="A0A366GVR1"/>
<dbReference type="EMBL" id="QNRO01000006">
    <property type="protein sequence ID" value="RBP31175.1"/>
    <property type="molecule type" value="Genomic_DNA"/>
</dbReference>
<dbReference type="SUPFAM" id="SSF53597">
    <property type="entry name" value="Dihydrofolate reductase-like"/>
    <property type="match status" value="1"/>
</dbReference>
<proteinExistence type="predicted"/>
<gene>
    <name evidence="3" type="ORF">DET50_106198</name>
</gene>
<dbReference type="InterPro" id="IPR024072">
    <property type="entry name" value="DHFR-like_dom_sf"/>
</dbReference>
<name>A0A366GVR1_9GAMM</name>
<sequence>MRKVIVGAMVSLDGVMQAPGGPEEDPTGGFGYGGWVAPIVDEVFGEEIDRMFGQPFDLLLGRKTYEIFAAHWPYAEDGPDDSIAKTFNSINKYVATRKGLDLTWQGSVALNDAAADIARLKQEDGPALVTQGSSDLLQTLFANDLVDQINVFTFPVVLGHGKKLFGNGTKPAAFKLAASRISPSGIVIGRYVRDGKVATGDFAMDPPTPAEIARRDKMRQEG</sequence>
<reference evidence="3 4" key="1">
    <citation type="submission" date="2018-06" db="EMBL/GenBank/DDBJ databases">
        <title>Freshwater and sediment microbial communities from various areas in North America, analyzing microbe dynamics in response to fracking.</title>
        <authorList>
            <person name="Lamendella R."/>
        </authorList>
    </citation>
    <scope>NUCLEOTIDE SEQUENCE [LARGE SCALE GENOMIC DNA]</scope>
    <source>
        <strain evidence="3 4">114J</strain>
    </source>
</reference>
<evidence type="ECO:0000256" key="1">
    <source>
        <dbReference type="SAM" id="MobiDB-lite"/>
    </source>
</evidence>
<feature type="domain" description="Bacterial bifunctional deaminase-reductase C-terminal" evidence="2">
    <location>
        <begin position="2"/>
        <end position="187"/>
    </location>
</feature>
<feature type="region of interest" description="Disordered" evidence="1">
    <location>
        <begin position="200"/>
        <end position="222"/>
    </location>
</feature>
<evidence type="ECO:0000259" key="2">
    <source>
        <dbReference type="Pfam" id="PF01872"/>
    </source>
</evidence>
<dbReference type="InterPro" id="IPR002734">
    <property type="entry name" value="RibDG_C"/>
</dbReference>